<protein>
    <submittedName>
        <fullName evidence="2">Uncharacterized protein</fullName>
    </submittedName>
</protein>
<dbReference type="AlphaFoldDB" id="A0A2T3AXE2"/>
<evidence type="ECO:0000313" key="3">
    <source>
        <dbReference type="Proteomes" id="UP000241818"/>
    </source>
</evidence>
<dbReference type="GeneID" id="36573525"/>
<name>A0A2T3AXE2_AMORE</name>
<sequence length="316" mass="37021">MPRSRNNRWEHNGEDNWYNDNSGQERLAPGDGSSQHMNSNQNSTFSDSSPHLGPFTQAVDETIAKLRASQEALKSLGDSFTKHSQEIKKIPEIQQRHAALEKQSKHKDMKIKKQENTIETLVGKISAKETEVEEEMTKFNKEKEAFEEEQERIRKEAETATKRQKVRAAELANEQAKEVENLKAELNTKYEMDVKALKEDKAKWETQHEEELTRLEASNQERTQRITDLETQLERAREQARRDQERYEDIEAAKSKYKSEKEEFATKLQKLENEFSLDSHPDDFYRDQFAEIFKQVQDVSYKFFDVDLSAKVLENK</sequence>
<feature type="region of interest" description="Disordered" evidence="1">
    <location>
        <begin position="1"/>
        <end position="57"/>
    </location>
</feature>
<reference evidence="2 3" key="1">
    <citation type="journal article" date="2018" name="New Phytol.">
        <title>Comparative genomics and transcriptomics depict ericoid mycorrhizal fungi as versatile saprotrophs and plant mutualists.</title>
        <authorList>
            <person name="Martino E."/>
            <person name="Morin E."/>
            <person name="Grelet G.A."/>
            <person name="Kuo A."/>
            <person name="Kohler A."/>
            <person name="Daghino S."/>
            <person name="Barry K.W."/>
            <person name="Cichocki N."/>
            <person name="Clum A."/>
            <person name="Dockter R.B."/>
            <person name="Hainaut M."/>
            <person name="Kuo R.C."/>
            <person name="LaButti K."/>
            <person name="Lindahl B.D."/>
            <person name="Lindquist E.A."/>
            <person name="Lipzen A."/>
            <person name="Khouja H.R."/>
            <person name="Magnuson J."/>
            <person name="Murat C."/>
            <person name="Ohm R.A."/>
            <person name="Singer S.W."/>
            <person name="Spatafora J.W."/>
            <person name="Wang M."/>
            <person name="Veneault-Fourrey C."/>
            <person name="Henrissat B."/>
            <person name="Grigoriev I.V."/>
            <person name="Martin F.M."/>
            <person name="Perotto S."/>
        </authorList>
    </citation>
    <scope>NUCLEOTIDE SEQUENCE [LARGE SCALE GENOMIC DNA]</scope>
    <source>
        <strain evidence="2 3">ATCC 22711</strain>
    </source>
</reference>
<feature type="region of interest" description="Disordered" evidence="1">
    <location>
        <begin position="207"/>
        <end position="247"/>
    </location>
</feature>
<dbReference type="RefSeq" id="XP_024719291.1">
    <property type="nucleotide sequence ID" value="XM_024865444.1"/>
</dbReference>
<dbReference type="STRING" id="857342.A0A2T3AXE2"/>
<evidence type="ECO:0000313" key="2">
    <source>
        <dbReference type="EMBL" id="PSS13300.1"/>
    </source>
</evidence>
<dbReference type="EMBL" id="KZ679014">
    <property type="protein sequence ID" value="PSS13300.1"/>
    <property type="molecule type" value="Genomic_DNA"/>
</dbReference>
<evidence type="ECO:0000256" key="1">
    <source>
        <dbReference type="SAM" id="MobiDB-lite"/>
    </source>
</evidence>
<organism evidence="2 3">
    <name type="scientific">Amorphotheca resinae ATCC 22711</name>
    <dbReference type="NCBI Taxonomy" id="857342"/>
    <lineage>
        <taxon>Eukaryota</taxon>
        <taxon>Fungi</taxon>
        <taxon>Dikarya</taxon>
        <taxon>Ascomycota</taxon>
        <taxon>Pezizomycotina</taxon>
        <taxon>Leotiomycetes</taxon>
        <taxon>Helotiales</taxon>
        <taxon>Amorphothecaceae</taxon>
        <taxon>Amorphotheca</taxon>
    </lineage>
</organism>
<feature type="compositionally biased region" description="Basic and acidic residues" evidence="1">
    <location>
        <begin position="222"/>
        <end position="247"/>
    </location>
</feature>
<accession>A0A2T3AXE2</accession>
<keyword evidence="3" id="KW-1185">Reference proteome</keyword>
<dbReference type="OrthoDB" id="5380572at2759"/>
<dbReference type="InParanoid" id="A0A2T3AXE2"/>
<feature type="compositionally biased region" description="Polar residues" evidence="1">
    <location>
        <begin position="32"/>
        <end position="49"/>
    </location>
</feature>
<gene>
    <name evidence="2" type="ORF">M430DRAFT_267515</name>
</gene>
<dbReference type="Proteomes" id="UP000241818">
    <property type="component" value="Unassembled WGS sequence"/>
</dbReference>
<proteinExistence type="predicted"/>